<feature type="chain" id="PRO_5005487610" description="Secreted protein" evidence="1">
    <location>
        <begin position="25"/>
        <end position="75"/>
    </location>
</feature>
<dbReference type="EMBL" id="HACA01005444">
    <property type="protein sequence ID" value="CDW22805.1"/>
    <property type="molecule type" value="Transcribed_RNA"/>
</dbReference>
<accession>A0A0K2TAF9</accession>
<protein>
    <recommendedName>
        <fullName evidence="3">Secreted protein</fullName>
    </recommendedName>
</protein>
<keyword evidence="1" id="KW-0732">Signal</keyword>
<name>A0A0K2TAF9_LEPSM</name>
<evidence type="ECO:0000256" key="1">
    <source>
        <dbReference type="SAM" id="SignalP"/>
    </source>
</evidence>
<sequence>MSRFKMFVILTLFCPAQIVTRALCIFHACATNTLLIDAIFFTDAKHFWLDSTTTNNVLSAYAFNVRCYTTAKHCV</sequence>
<feature type="signal peptide" evidence="1">
    <location>
        <begin position="1"/>
        <end position="24"/>
    </location>
</feature>
<proteinExistence type="predicted"/>
<reference evidence="2" key="1">
    <citation type="submission" date="2014-05" db="EMBL/GenBank/DDBJ databases">
        <authorList>
            <person name="Chronopoulou M."/>
        </authorList>
    </citation>
    <scope>NUCLEOTIDE SEQUENCE</scope>
    <source>
        <tissue evidence="2">Whole organism</tissue>
    </source>
</reference>
<evidence type="ECO:0008006" key="3">
    <source>
        <dbReference type="Google" id="ProtNLM"/>
    </source>
</evidence>
<organism evidence="2">
    <name type="scientific">Lepeophtheirus salmonis</name>
    <name type="common">Salmon louse</name>
    <name type="synonym">Caligus salmonis</name>
    <dbReference type="NCBI Taxonomy" id="72036"/>
    <lineage>
        <taxon>Eukaryota</taxon>
        <taxon>Metazoa</taxon>
        <taxon>Ecdysozoa</taxon>
        <taxon>Arthropoda</taxon>
        <taxon>Crustacea</taxon>
        <taxon>Multicrustacea</taxon>
        <taxon>Hexanauplia</taxon>
        <taxon>Copepoda</taxon>
        <taxon>Siphonostomatoida</taxon>
        <taxon>Caligidae</taxon>
        <taxon>Lepeophtheirus</taxon>
    </lineage>
</organism>
<evidence type="ECO:0000313" key="2">
    <source>
        <dbReference type="EMBL" id="CDW22805.1"/>
    </source>
</evidence>
<dbReference type="AlphaFoldDB" id="A0A0K2TAF9"/>